<feature type="repeat" description="WD" evidence="4">
    <location>
        <begin position="159"/>
        <end position="198"/>
    </location>
</feature>
<dbReference type="Pfam" id="PF00400">
    <property type="entry name" value="WD40"/>
    <property type="match status" value="1"/>
</dbReference>
<dbReference type="PROSITE" id="PS50294">
    <property type="entry name" value="WD_REPEATS_REGION"/>
    <property type="match status" value="1"/>
</dbReference>
<dbReference type="InterPro" id="IPR042626">
    <property type="entry name" value="THOC6"/>
</dbReference>
<dbReference type="GO" id="GO:0006406">
    <property type="term" value="P:mRNA export from nucleus"/>
    <property type="evidence" value="ECO:0007669"/>
    <property type="project" value="TreeGrafter"/>
</dbReference>
<keyword evidence="2 4" id="KW-0853">WD repeat</keyword>
<dbReference type="Proteomes" id="UP001168990">
    <property type="component" value="Unassembled WGS sequence"/>
</dbReference>
<protein>
    <recommendedName>
        <fullName evidence="7">THO complex subunit 6</fullName>
    </recommendedName>
</protein>
<dbReference type="InterPro" id="IPR019775">
    <property type="entry name" value="WD40_repeat_CS"/>
</dbReference>
<dbReference type="PANTHER" id="PTHR44411">
    <property type="entry name" value="THO COMPLEX SUBUNIT 6 HOMOLOG"/>
    <property type="match status" value="1"/>
</dbReference>
<dbReference type="AlphaFoldDB" id="A0AA39F139"/>
<dbReference type="Gene3D" id="2.130.10.10">
    <property type="entry name" value="YVTN repeat-like/Quinoprotein amine dehydrogenase"/>
    <property type="match status" value="1"/>
</dbReference>
<evidence type="ECO:0000313" key="6">
    <source>
        <dbReference type="Proteomes" id="UP001168990"/>
    </source>
</evidence>
<dbReference type="PROSITE" id="PS00678">
    <property type="entry name" value="WD_REPEATS_1"/>
    <property type="match status" value="1"/>
</dbReference>
<sequence>MVDSLKDLKIFYNTVLCQTFSPKGKHLVAGNIYGDIAVYDLEKTLGPNQTLEDELLGPTYKFTAHSDQQVQSMVSTDNFLVTATTGEIVGWDWSVVTSNKASKVKSSWTIQIPVDKDSSEKSDVNYMVYSKDNHVLYVGCGNNKIYNVNLDNGKIQKSLDGHESYIHSLALMGNQLASGSEDGSVRLWDLRMNENINVLQPYLVEKIARPKLGKWIGAVDFSEDWLLCGGGPSLSLWHLRTMEPATVFNLPDQGIHDAKIFEDRVITGGTIPHVYHLNYQGEVVAEVPTSSNTVYSIVYQETPQNLLSIAGSSNNIDICTNFNYRELILKFA</sequence>
<proteinExistence type="inferred from homology"/>
<evidence type="ECO:0008006" key="7">
    <source>
        <dbReference type="Google" id="ProtNLM"/>
    </source>
</evidence>
<dbReference type="SUPFAM" id="SSF50978">
    <property type="entry name" value="WD40 repeat-like"/>
    <property type="match status" value="1"/>
</dbReference>
<evidence type="ECO:0000256" key="3">
    <source>
        <dbReference type="ARBA" id="ARBA00022737"/>
    </source>
</evidence>
<reference evidence="5" key="1">
    <citation type="journal article" date="2023" name="bioRxiv">
        <title>Scaffold-level genome assemblies of two parasitoid biocontrol wasps reveal the parthenogenesis mechanism and an associated novel virus.</title>
        <authorList>
            <person name="Inwood S."/>
            <person name="Skelly J."/>
            <person name="Guhlin J."/>
            <person name="Harrop T."/>
            <person name="Goldson S."/>
            <person name="Dearden P."/>
        </authorList>
    </citation>
    <scope>NUCLEOTIDE SEQUENCE</scope>
    <source>
        <strain evidence="5">Irish</strain>
        <tissue evidence="5">Whole body</tissue>
    </source>
</reference>
<dbReference type="InterPro" id="IPR036322">
    <property type="entry name" value="WD40_repeat_dom_sf"/>
</dbReference>
<evidence type="ECO:0000256" key="4">
    <source>
        <dbReference type="PROSITE-ProRule" id="PRU00221"/>
    </source>
</evidence>
<accession>A0AA39F139</accession>
<dbReference type="InterPro" id="IPR015943">
    <property type="entry name" value="WD40/YVTN_repeat-like_dom_sf"/>
</dbReference>
<keyword evidence="3" id="KW-0677">Repeat</keyword>
<dbReference type="EMBL" id="JAQQBS010001423">
    <property type="protein sequence ID" value="KAK0160831.1"/>
    <property type="molecule type" value="Genomic_DNA"/>
</dbReference>
<reference evidence="5" key="2">
    <citation type="submission" date="2023-03" db="EMBL/GenBank/DDBJ databases">
        <authorList>
            <person name="Inwood S.N."/>
            <person name="Skelly J.G."/>
            <person name="Guhlin J."/>
            <person name="Harrop T.W.R."/>
            <person name="Goldson S.G."/>
            <person name="Dearden P.K."/>
        </authorList>
    </citation>
    <scope>NUCLEOTIDE SEQUENCE</scope>
    <source>
        <strain evidence="5">Irish</strain>
        <tissue evidence="5">Whole body</tissue>
    </source>
</reference>
<evidence type="ECO:0000313" key="5">
    <source>
        <dbReference type="EMBL" id="KAK0160831.1"/>
    </source>
</evidence>
<evidence type="ECO:0000256" key="1">
    <source>
        <dbReference type="ARBA" id="ARBA00009728"/>
    </source>
</evidence>
<dbReference type="PROSITE" id="PS50082">
    <property type="entry name" value="WD_REPEATS_2"/>
    <property type="match status" value="1"/>
</dbReference>
<dbReference type="InterPro" id="IPR001680">
    <property type="entry name" value="WD40_rpt"/>
</dbReference>
<comment type="caution">
    <text evidence="5">The sequence shown here is derived from an EMBL/GenBank/DDBJ whole genome shotgun (WGS) entry which is preliminary data.</text>
</comment>
<dbReference type="SMART" id="SM00320">
    <property type="entry name" value="WD40"/>
    <property type="match status" value="4"/>
</dbReference>
<comment type="similarity">
    <text evidence="1">Belongs to the WD repeat THOC6 family.</text>
</comment>
<evidence type="ECO:0000256" key="2">
    <source>
        <dbReference type="ARBA" id="ARBA00022574"/>
    </source>
</evidence>
<gene>
    <name evidence="5" type="ORF">PV328_008197</name>
</gene>
<name>A0AA39F139_9HYME</name>
<keyword evidence="6" id="KW-1185">Reference proteome</keyword>
<dbReference type="PANTHER" id="PTHR44411:SF1">
    <property type="entry name" value="THO COMPLEX SUBUNIT 6 HOMOLOG"/>
    <property type="match status" value="1"/>
</dbReference>
<organism evidence="5 6">
    <name type="scientific">Microctonus aethiopoides</name>
    <dbReference type="NCBI Taxonomy" id="144406"/>
    <lineage>
        <taxon>Eukaryota</taxon>
        <taxon>Metazoa</taxon>
        <taxon>Ecdysozoa</taxon>
        <taxon>Arthropoda</taxon>
        <taxon>Hexapoda</taxon>
        <taxon>Insecta</taxon>
        <taxon>Pterygota</taxon>
        <taxon>Neoptera</taxon>
        <taxon>Endopterygota</taxon>
        <taxon>Hymenoptera</taxon>
        <taxon>Apocrita</taxon>
        <taxon>Ichneumonoidea</taxon>
        <taxon>Braconidae</taxon>
        <taxon>Euphorinae</taxon>
        <taxon>Microctonus</taxon>
    </lineage>
</organism>
<dbReference type="GO" id="GO:0000347">
    <property type="term" value="C:THO complex"/>
    <property type="evidence" value="ECO:0007669"/>
    <property type="project" value="TreeGrafter"/>
</dbReference>
<dbReference type="GO" id="GO:0000346">
    <property type="term" value="C:transcription export complex"/>
    <property type="evidence" value="ECO:0007669"/>
    <property type="project" value="TreeGrafter"/>
</dbReference>